<dbReference type="SMART" id="SM00225">
    <property type="entry name" value="BTB"/>
    <property type="match status" value="1"/>
</dbReference>
<evidence type="ECO:0000259" key="1">
    <source>
        <dbReference type="PROSITE" id="PS50097"/>
    </source>
</evidence>
<comment type="caution">
    <text evidence="2">The sequence shown here is derived from an EMBL/GenBank/DDBJ whole genome shotgun (WGS) entry which is preliminary data.</text>
</comment>
<dbReference type="InterPro" id="IPR003131">
    <property type="entry name" value="T1-type_BTB"/>
</dbReference>
<dbReference type="InterPro" id="IPR000210">
    <property type="entry name" value="BTB/POZ_dom"/>
</dbReference>
<gene>
    <name evidence="2" type="ORF">ACHAW5_004224</name>
</gene>
<name>A0ABD3NMZ6_9STRA</name>
<evidence type="ECO:0000313" key="3">
    <source>
        <dbReference type="Proteomes" id="UP001530315"/>
    </source>
</evidence>
<feature type="domain" description="BTB" evidence="1">
    <location>
        <begin position="6"/>
        <end position="73"/>
    </location>
</feature>
<dbReference type="PANTHER" id="PTHR14499:SF136">
    <property type="entry name" value="GH08630P"/>
    <property type="match status" value="1"/>
</dbReference>
<dbReference type="Pfam" id="PF02214">
    <property type="entry name" value="BTB_2"/>
    <property type="match status" value="1"/>
</dbReference>
<protein>
    <recommendedName>
        <fullName evidence="1">BTB domain-containing protein</fullName>
    </recommendedName>
</protein>
<proteinExistence type="predicted"/>
<dbReference type="PROSITE" id="PS50097">
    <property type="entry name" value="BTB"/>
    <property type="match status" value="1"/>
</dbReference>
<accession>A0ABD3NMZ6</accession>
<dbReference type="InterPro" id="IPR011333">
    <property type="entry name" value="SKP1/BTB/POZ_sf"/>
</dbReference>
<evidence type="ECO:0000313" key="2">
    <source>
        <dbReference type="EMBL" id="KAL3777395.1"/>
    </source>
</evidence>
<dbReference type="AlphaFoldDB" id="A0ABD3NMZ6"/>
<dbReference type="CDD" id="cd18316">
    <property type="entry name" value="BTB_POZ_KCTD-like"/>
    <property type="match status" value="1"/>
</dbReference>
<dbReference type="Gene3D" id="3.30.710.10">
    <property type="entry name" value="Potassium Channel Kv1.1, Chain A"/>
    <property type="match status" value="1"/>
</dbReference>
<sequence length="201" mass="23113">MSDAAEKVKFNVGGKHFEVSRALIDSHAESVLGKLVSDTWHEDPDKAVFIDRDGDIFAQILNYLRYGSIELPITIPRSMFDRELDYYGITSAEDRISDQESLARTLKSLVEPVAKAKREHELFLLALECYYKFCHSDHAFTDGVSVNIHRADHRLFNGKKSVDLEERKLFDKYLERYFGLEVHPSYNVNKDGASFNVCMKK</sequence>
<dbReference type="EMBL" id="JALLAZ020001293">
    <property type="protein sequence ID" value="KAL3777395.1"/>
    <property type="molecule type" value="Genomic_DNA"/>
</dbReference>
<organism evidence="2 3">
    <name type="scientific">Stephanodiscus triporus</name>
    <dbReference type="NCBI Taxonomy" id="2934178"/>
    <lineage>
        <taxon>Eukaryota</taxon>
        <taxon>Sar</taxon>
        <taxon>Stramenopiles</taxon>
        <taxon>Ochrophyta</taxon>
        <taxon>Bacillariophyta</taxon>
        <taxon>Coscinodiscophyceae</taxon>
        <taxon>Thalassiosirophycidae</taxon>
        <taxon>Stephanodiscales</taxon>
        <taxon>Stephanodiscaceae</taxon>
        <taxon>Stephanodiscus</taxon>
    </lineage>
</organism>
<dbReference type="PANTHER" id="PTHR14499">
    <property type="entry name" value="POTASSIUM CHANNEL TETRAMERIZATION DOMAIN-CONTAINING"/>
    <property type="match status" value="1"/>
</dbReference>
<reference evidence="2 3" key="1">
    <citation type="submission" date="2024-10" db="EMBL/GenBank/DDBJ databases">
        <title>Updated reference genomes for cyclostephanoid diatoms.</title>
        <authorList>
            <person name="Roberts W.R."/>
            <person name="Alverson A.J."/>
        </authorList>
    </citation>
    <scope>NUCLEOTIDE SEQUENCE [LARGE SCALE GENOMIC DNA]</scope>
    <source>
        <strain evidence="2 3">AJA276-08</strain>
    </source>
</reference>
<dbReference type="SUPFAM" id="SSF54695">
    <property type="entry name" value="POZ domain"/>
    <property type="match status" value="1"/>
</dbReference>
<dbReference type="Proteomes" id="UP001530315">
    <property type="component" value="Unassembled WGS sequence"/>
</dbReference>
<keyword evidence="3" id="KW-1185">Reference proteome</keyword>